<dbReference type="Pfam" id="PF22483">
    <property type="entry name" value="Mu-transpos_C_2"/>
    <property type="match status" value="1"/>
</dbReference>
<dbReference type="InterPro" id="IPR001387">
    <property type="entry name" value="Cro/C1-type_HTH"/>
</dbReference>
<proteinExistence type="predicted"/>
<dbReference type="Gene3D" id="1.10.10.60">
    <property type="entry name" value="Homeodomain-like"/>
    <property type="match status" value="1"/>
</dbReference>
<evidence type="ECO:0000259" key="1">
    <source>
        <dbReference type="PROSITE" id="PS50994"/>
    </source>
</evidence>
<dbReference type="eggNOG" id="COG4584">
    <property type="taxonomic scope" value="Bacteria"/>
</dbReference>
<dbReference type="InterPro" id="IPR054353">
    <property type="entry name" value="IstA-like_C"/>
</dbReference>
<dbReference type="HOGENOM" id="CLU_020626_2_0_9"/>
<protein>
    <submittedName>
        <fullName evidence="2">Integrase catalytic region</fullName>
    </submittedName>
</protein>
<dbReference type="PANTHER" id="PTHR35004">
    <property type="entry name" value="TRANSPOSASE RV3428C-RELATED"/>
    <property type="match status" value="1"/>
</dbReference>
<dbReference type="NCBIfam" id="NF033546">
    <property type="entry name" value="transpos_IS21"/>
    <property type="match status" value="1"/>
</dbReference>
<organism evidence="2 3">
    <name type="scientific">Syntrophothermus lipocalidus (strain DSM 12680 / TGB-C1)</name>
    <dbReference type="NCBI Taxonomy" id="643648"/>
    <lineage>
        <taxon>Bacteria</taxon>
        <taxon>Bacillati</taxon>
        <taxon>Bacillota</taxon>
        <taxon>Clostridia</taxon>
        <taxon>Eubacteriales</taxon>
        <taxon>Syntrophomonadaceae</taxon>
        <taxon>Syntrophothermus</taxon>
    </lineage>
</organism>
<sequence length="487" mass="56235">MDQYQHIRHLYLVEGLSQRAIARQLKISRNTVRRYCNGAHVPWERKTSPRKAQVVTAEVIEFIEQCLKEDENALDRRQKHTAKRIYDRLRQEKGFRGGESTIRRVVRELKAKPSKVYVPLSFSPGEAIQVDWGTATVIMAGQKTEVNLFCMRLCFSCAPFVVAYPSQREEAFLEGHKTGFEFFGGTSRDIIYDNLKTAVKEGWDKTAKEQEKFLNFRSHYAYQSRFCNPRAGHEKGLIENLIGYIRRNFLVPVPRVQNFEELNQLLKKRCLEYVEHHRIKGRDLSVKEAYEMEKQALMPLPVKPYETARTLDAKVDYFSTVTFETNRYSVPVRLAGKTVTVKGSALTIKVYYRGEEVAAHPRSYGHHRTIYQLEHYLPLLKARPRSVFNARPVREAGLPAELEQYAQKLPDPHRGMVRLLRMVFDSDLEKVLDAVRTAASNGQYSVDVVQYYLNREEVPVKLKPLGPEVEPVDLKAYDSLWAGGGFN</sequence>
<dbReference type="EMBL" id="CP002048">
    <property type="protein sequence ID" value="ADI02366.1"/>
    <property type="molecule type" value="Genomic_DNA"/>
</dbReference>
<dbReference type="InterPro" id="IPR001584">
    <property type="entry name" value="Integrase_cat-core"/>
</dbReference>
<dbReference type="KEGG" id="slp:Slip_1605"/>
<dbReference type="Proteomes" id="UP000000378">
    <property type="component" value="Chromosome"/>
</dbReference>
<evidence type="ECO:0000313" key="3">
    <source>
        <dbReference type="Proteomes" id="UP000000378"/>
    </source>
</evidence>
<dbReference type="InterPro" id="IPR009057">
    <property type="entry name" value="Homeodomain-like_sf"/>
</dbReference>
<dbReference type="SUPFAM" id="SSF46689">
    <property type="entry name" value="Homeodomain-like"/>
    <property type="match status" value="1"/>
</dbReference>
<dbReference type="RefSeq" id="WP_013175768.1">
    <property type="nucleotide sequence ID" value="NC_014220.1"/>
</dbReference>
<dbReference type="PROSITE" id="PS50994">
    <property type="entry name" value="INTEGRASE"/>
    <property type="match status" value="1"/>
</dbReference>
<dbReference type="AlphaFoldDB" id="D7CNT1"/>
<evidence type="ECO:0000313" key="2">
    <source>
        <dbReference type="EMBL" id="ADI02366.1"/>
    </source>
</evidence>
<accession>D7CNT1</accession>
<feature type="domain" description="Integrase catalytic" evidence="1">
    <location>
        <begin position="120"/>
        <end position="307"/>
    </location>
</feature>
<dbReference type="STRING" id="643648.Slip_1605"/>
<gene>
    <name evidence="2" type="ordered locus">Slip_1605</name>
</gene>
<dbReference type="GO" id="GO:0015074">
    <property type="term" value="P:DNA integration"/>
    <property type="evidence" value="ECO:0007669"/>
    <property type="project" value="InterPro"/>
</dbReference>
<keyword evidence="3" id="KW-1185">Reference proteome</keyword>
<reference evidence="3" key="1">
    <citation type="journal article" date="2010" name="Stand. Genomic Sci.">
        <title>Complete genome sequence of Syntrophothermus lipocalidus type strain (TGB-C1T).</title>
        <authorList>
            <consortium name="US DOE Joint Genome Institute (JGI-PGF)"/>
            <person name="Djao O."/>
            <person name="Zhang X."/>
            <person name="Lucas S."/>
            <person name="Lapidus A."/>
            <person name="Glavina Del Rio T."/>
            <person name="Nolan M."/>
            <person name="Tice H."/>
            <person name="Cheng J."/>
            <person name="Han C."/>
            <person name="Tapia R."/>
            <person name="Goodwin L."/>
            <person name="Pitluck S."/>
            <person name="Liolios K."/>
            <person name="Ivanova N."/>
            <person name="Mavromatis K."/>
            <person name="Mikhailova N."/>
            <person name="Ovchinnikova G."/>
            <person name="Pati A."/>
            <person name="Brambilla E."/>
            <person name="Chen A."/>
            <person name="Palaniappan K."/>
            <person name="Land M."/>
            <person name="Hauser L."/>
            <person name="Chang Y."/>
            <person name="Jeffries C."/>
            <person name="Rohde M."/>
            <person name="Sikorski J."/>
            <person name="Spring S."/>
            <person name="Goker M."/>
            <person name="Detter J."/>
            <person name="Woyke T."/>
            <person name="Bristow J."/>
            <person name="Eisen J."/>
            <person name="Markowitz V."/>
            <person name="Hugenholtz P."/>
            <person name="Kyrpides N."/>
            <person name="Klenk H."/>
        </authorList>
    </citation>
    <scope>NUCLEOTIDE SEQUENCE [LARGE SCALE GENOMIC DNA]</scope>
    <source>
        <strain evidence="3">DSM 12680 / TGB-C1</strain>
    </source>
</reference>
<dbReference type="CDD" id="cd00093">
    <property type="entry name" value="HTH_XRE"/>
    <property type="match status" value="1"/>
</dbReference>
<reference evidence="2 3" key="2">
    <citation type="journal article" date="2010" name="Stand. Genomic Sci.">
        <title>Complete genome sequence of Syntrophothermus lipocalidus type strain (TGB-C1).</title>
        <authorList>
            <person name="Djao O.D."/>
            <person name="Zhang X."/>
            <person name="Lucas S."/>
            <person name="Lapidus A."/>
            <person name="Del Rio T.G."/>
            <person name="Nolan M."/>
            <person name="Tice H."/>
            <person name="Cheng J.F."/>
            <person name="Han C."/>
            <person name="Tapia R."/>
            <person name="Goodwin L."/>
            <person name="Pitluck S."/>
            <person name="Liolios K."/>
            <person name="Ivanova N."/>
            <person name="Mavromatis K."/>
            <person name="Mikhailova N."/>
            <person name="Ovchinnikova G."/>
            <person name="Pati A."/>
            <person name="Brambilla E."/>
            <person name="Chen A."/>
            <person name="Palaniappan K."/>
            <person name="Land M."/>
            <person name="Hauser L."/>
            <person name="Chang Y.J."/>
            <person name="Jeffries C.D."/>
            <person name="Rohde M."/>
            <person name="Sikorski J."/>
            <person name="Spring S."/>
            <person name="Goker M."/>
            <person name="Detter J.C."/>
            <person name="Woyke T."/>
            <person name="Bristow J."/>
            <person name="Eisen J.A."/>
            <person name="Markowitz V."/>
            <person name="Hugenholtz P."/>
            <person name="Kyrpides N.C."/>
            <person name="Klenk H.P."/>
        </authorList>
    </citation>
    <scope>NUCLEOTIDE SEQUENCE [LARGE SCALE GENOMIC DNA]</scope>
    <source>
        <strain evidence="3">DSM 12680 / TGB-C1</strain>
    </source>
</reference>
<dbReference type="PANTHER" id="PTHR35004:SF7">
    <property type="entry name" value="INTEGRASE PROTEIN"/>
    <property type="match status" value="1"/>
</dbReference>
<name>D7CNT1_SYNLT</name>